<proteinExistence type="predicted"/>
<comment type="caution">
    <text evidence="2">The sequence shown here is derived from an EMBL/GenBank/DDBJ whole genome shotgun (WGS) entry which is preliminary data.</text>
</comment>
<feature type="region of interest" description="Disordered" evidence="1">
    <location>
        <begin position="25"/>
        <end position="44"/>
    </location>
</feature>
<evidence type="ECO:0000313" key="2">
    <source>
        <dbReference type="EMBL" id="MED6133515.1"/>
    </source>
</evidence>
<name>A0ABU6SBA8_9FABA</name>
<evidence type="ECO:0000256" key="1">
    <source>
        <dbReference type="SAM" id="MobiDB-lite"/>
    </source>
</evidence>
<feature type="compositionally biased region" description="Basic and acidic residues" evidence="1">
    <location>
        <begin position="25"/>
        <end position="34"/>
    </location>
</feature>
<gene>
    <name evidence="2" type="ORF">PIB30_028943</name>
</gene>
<evidence type="ECO:0000313" key="3">
    <source>
        <dbReference type="Proteomes" id="UP001341840"/>
    </source>
</evidence>
<keyword evidence="3" id="KW-1185">Reference proteome</keyword>
<accession>A0ABU6SBA8</accession>
<reference evidence="2 3" key="1">
    <citation type="journal article" date="2023" name="Plants (Basel)">
        <title>Bridging the Gap: Combining Genomics and Transcriptomics Approaches to Understand Stylosanthes scabra, an Orphan Legume from the Brazilian Caatinga.</title>
        <authorList>
            <person name="Ferreira-Neto J.R.C."/>
            <person name="da Silva M.D."/>
            <person name="Binneck E."/>
            <person name="de Melo N.F."/>
            <person name="da Silva R.H."/>
            <person name="de Melo A.L.T.M."/>
            <person name="Pandolfi V."/>
            <person name="Bustamante F.O."/>
            <person name="Brasileiro-Vidal A.C."/>
            <person name="Benko-Iseppon A.M."/>
        </authorList>
    </citation>
    <scope>NUCLEOTIDE SEQUENCE [LARGE SCALE GENOMIC DNA]</scope>
    <source>
        <tissue evidence="2">Leaves</tissue>
    </source>
</reference>
<feature type="region of interest" description="Disordered" evidence="1">
    <location>
        <begin position="1"/>
        <end position="20"/>
    </location>
</feature>
<protein>
    <submittedName>
        <fullName evidence="2">Uncharacterized protein</fullName>
    </submittedName>
</protein>
<dbReference type="EMBL" id="JASCZI010060531">
    <property type="protein sequence ID" value="MED6133515.1"/>
    <property type="molecule type" value="Genomic_DNA"/>
</dbReference>
<sequence length="77" mass="8813">MAAGGPVRRRDGGNAAAVKAVEWEENRRGEREHGGGWTRFGDGEYEDVVDREQRRHGEDDTGEDERWWSVVDEIGWN</sequence>
<dbReference type="Proteomes" id="UP001341840">
    <property type="component" value="Unassembled WGS sequence"/>
</dbReference>
<organism evidence="2 3">
    <name type="scientific">Stylosanthes scabra</name>
    <dbReference type="NCBI Taxonomy" id="79078"/>
    <lineage>
        <taxon>Eukaryota</taxon>
        <taxon>Viridiplantae</taxon>
        <taxon>Streptophyta</taxon>
        <taxon>Embryophyta</taxon>
        <taxon>Tracheophyta</taxon>
        <taxon>Spermatophyta</taxon>
        <taxon>Magnoliopsida</taxon>
        <taxon>eudicotyledons</taxon>
        <taxon>Gunneridae</taxon>
        <taxon>Pentapetalae</taxon>
        <taxon>rosids</taxon>
        <taxon>fabids</taxon>
        <taxon>Fabales</taxon>
        <taxon>Fabaceae</taxon>
        <taxon>Papilionoideae</taxon>
        <taxon>50 kb inversion clade</taxon>
        <taxon>dalbergioids sensu lato</taxon>
        <taxon>Dalbergieae</taxon>
        <taxon>Pterocarpus clade</taxon>
        <taxon>Stylosanthes</taxon>
    </lineage>
</organism>